<keyword evidence="3" id="KW-0540">Nuclease</keyword>
<dbReference type="Proteomes" id="UP000676079">
    <property type="component" value="Chromosome"/>
</dbReference>
<accession>A0ABX8BP95</accession>
<evidence type="ECO:0000259" key="2">
    <source>
        <dbReference type="Pfam" id="PF03372"/>
    </source>
</evidence>
<organism evidence="3 4">
    <name type="scientific">Nocardiopsis changdeensis</name>
    <dbReference type="NCBI Taxonomy" id="2831969"/>
    <lineage>
        <taxon>Bacteria</taxon>
        <taxon>Bacillati</taxon>
        <taxon>Actinomycetota</taxon>
        <taxon>Actinomycetes</taxon>
        <taxon>Streptosporangiales</taxon>
        <taxon>Nocardiopsidaceae</taxon>
        <taxon>Nocardiopsis</taxon>
    </lineage>
</organism>
<evidence type="ECO:0000313" key="3">
    <source>
        <dbReference type="EMBL" id="QUX24060.1"/>
    </source>
</evidence>
<dbReference type="InterPro" id="IPR005135">
    <property type="entry name" value="Endo/exonuclease/phosphatase"/>
</dbReference>
<evidence type="ECO:0000313" key="4">
    <source>
        <dbReference type="Proteomes" id="UP000676079"/>
    </source>
</evidence>
<dbReference type="Pfam" id="PF03372">
    <property type="entry name" value="Exo_endo_phos"/>
    <property type="match status" value="1"/>
</dbReference>
<feature type="transmembrane region" description="Helical" evidence="1">
    <location>
        <begin position="47"/>
        <end position="68"/>
    </location>
</feature>
<keyword evidence="1" id="KW-1133">Transmembrane helix</keyword>
<name>A0ABX8BP95_9ACTN</name>
<feature type="domain" description="Endonuclease/exonuclease/phosphatase" evidence="2">
    <location>
        <begin position="109"/>
        <end position="319"/>
    </location>
</feature>
<dbReference type="GO" id="GO:0004519">
    <property type="term" value="F:endonuclease activity"/>
    <property type="evidence" value="ECO:0007669"/>
    <property type="project" value="UniProtKB-KW"/>
</dbReference>
<sequence length="332" mass="33873">MAERTPVGVRRGSRPVTVLVGLVAAGFAAFALARGLGLERGFPLVPLMAYTPYAAGAAVLAVALAGVLRRWVSLAVLSVAAAVLVAAVVPRAAVFFAVTDMGGPELRVATFNVLGGGARIDEIVGLVREHGVDVLALQEVTPEVLADLSAAGLDDLLPYTVDHSGAGVEGSTVHAALPLTDAGALNGPDGFAMPVAAMEVPGARYGGAVEVVSVHTPPPLNAEYVAAWETELAALTAPPPEGVRRILAGDFNATLDHAALRDVLDSGYLDAAAELGEGTRPTWPVLGRTLPPVTIDHVLVDPGMGVADLEVVEVTGSDHRAVVVTVTLPGGR</sequence>
<keyword evidence="4" id="KW-1185">Reference proteome</keyword>
<dbReference type="RefSeq" id="WP_220559448.1">
    <property type="nucleotide sequence ID" value="NZ_CP074133.1"/>
</dbReference>
<feature type="transmembrane region" description="Helical" evidence="1">
    <location>
        <begin position="74"/>
        <end position="98"/>
    </location>
</feature>
<keyword evidence="1" id="KW-0472">Membrane</keyword>
<dbReference type="Gene3D" id="3.60.10.10">
    <property type="entry name" value="Endonuclease/exonuclease/phosphatase"/>
    <property type="match status" value="1"/>
</dbReference>
<keyword evidence="1" id="KW-0812">Transmembrane</keyword>
<evidence type="ECO:0000256" key="1">
    <source>
        <dbReference type="SAM" id="Phobius"/>
    </source>
</evidence>
<proteinExistence type="predicted"/>
<dbReference type="SUPFAM" id="SSF56219">
    <property type="entry name" value="DNase I-like"/>
    <property type="match status" value="1"/>
</dbReference>
<dbReference type="EMBL" id="CP074133">
    <property type="protein sequence ID" value="QUX24060.1"/>
    <property type="molecule type" value="Genomic_DNA"/>
</dbReference>
<keyword evidence="3" id="KW-0378">Hydrolase</keyword>
<reference evidence="3 4" key="1">
    <citation type="submission" date="2021-05" db="EMBL/GenBank/DDBJ databases">
        <title>Direct Submission.</title>
        <authorList>
            <person name="Li K."/>
            <person name="Gao J."/>
        </authorList>
    </citation>
    <scope>NUCLEOTIDE SEQUENCE [LARGE SCALE GENOMIC DNA]</scope>
    <source>
        <strain evidence="3 4">Mg02</strain>
    </source>
</reference>
<feature type="transmembrane region" description="Helical" evidence="1">
    <location>
        <begin position="16"/>
        <end position="35"/>
    </location>
</feature>
<protein>
    <submittedName>
        <fullName evidence="3">Endonuclease/exonuclease/phosphatase family protein</fullName>
    </submittedName>
</protein>
<keyword evidence="3" id="KW-0255">Endonuclease</keyword>
<gene>
    <name evidence="3" type="ORF">KGD84_06995</name>
</gene>
<dbReference type="InterPro" id="IPR036691">
    <property type="entry name" value="Endo/exonu/phosph_ase_sf"/>
</dbReference>